<evidence type="ECO:0000256" key="3">
    <source>
        <dbReference type="ARBA" id="ARBA00023136"/>
    </source>
</evidence>
<feature type="compositionally biased region" description="Basic and acidic residues" evidence="9">
    <location>
        <begin position="589"/>
        <end position="604"/>
    </location>
</feature>
<dbReference type="CDD" id="cd06257">
    <property type="entry name" value="DnaJ"/>
    <property type="match status" value="1"/>
</dbReference>
<reference evidence="12" key="3">
    <citation type="submission" date="2022-01" db="EMBL/GenBank/DDBJ databases">
        <authorList>
            <person name="Rubenstein D.R."/>
        </authorList>
    </citation>
    <scope>NUCLEOTIDE SEQUENCE</scope>
    <source>
        <strain evidence="12">SS15</strain>
        <tissue evidence="12">Liver</tissue>
    </source>
</reference>
<comment type="caution">
    <text evidence="11">The sequence shown here is derived from an EMBL/GenBank/DDBJ whole genome shotgun (WGS) entry which is preliminary data.</text>
</comment>
<evidence type="ECO:0000313" key="11">
    <source>
        <dbReference type="EMBL" id="KAG0115393.1"/>
    </source>
</evidence>
<dbReference type="InterPro" id="IPR001623">
    <property type="entry name" value="DnaJ_domain"/>
</dbReference>
<dbReference type="Pfam" id="PF00226">
    <property type="entry name" value="DnaJ"/>
    <property type="match status" value="1"/>
</dbReference>
<evidence type="ECO:0000313" key="12">
    <source>
        <dbReference type="EMBL" id="KAI1243418.1"/>
    </source>
</evidence>
<feature type="compositionally biased region" description="Basic and acidic residues" evidence="9">
    <location>
        <begin position="630"/>
        <end position="640"/>
    </location>
</feature>
<dbReference type="EMBL" id="JADDUC010000227">
    <property type="protein sequence ID" value="KAG0115393.1"/>
    <property type="molecule type" value="Genomic_DNA"/>
</dbReference>
<gene>
    <name evidence="12" type="ORF">IHE44_0001024</name>
    <name evidence="11" type="ORF">IHE44_006042</name>
</gene>
<dbReference type="InterPro" id="IPR051434">
    <property type="entry name" value="DnaJ_C_subfamily_member5"/>
</dbReference>
<dbReference type="InterPro" id="IPR018253">
    <property type="entry name" value="DnaJ_domain_CS"/>
</dbReference>
<reference evidence="12 13" key="2">
    <citation type="journal article" date="2021" name="J. Hered.">
        <title>Feather Gene Expression Elucidates the Developmental Basis of Plumage Iridescence in African Starlings.</title>
        <authorList>
            <person name="Rubenstein D.R."/>
            <person name="Corvelo A."/>
            <person name="MacManes M.D."/>
            <person name="Maia R."/>
            <person name="Narzisi G."/>
            <person name="Rousaki A."/>
            <person name="Vandenabeele P."/>
            <person name="Shawkey M.D."/>
            <person name="Solomon J."/>
        </authorList>
    </citation>
    <scope>NUCLEOTIDE SEQUENCE [LARGE SCALE GENOMIC DNA]</scope>
    <source>
        <strain evidence="12">SS15</strain>
    </source>
</reference>
<comment type="subcellular location">
    <subcellularLocation>
        <location evidence="1">Membrane</location>
        <topology evidence="1">Lipid-anchor</topology>
    </subcellularLocation>
</comment>
<keyword evidence="4" id="KW-0564">Palmitate</keyword>
<evidence type="ECO:0000256" key="9">
    <source>
        <dbReference type="SAM" id="MobiDB-lite"/>
    </source>
</evidence>
<keyword evidence="5" id="KW-0143">Chaperone</keyword>
<feature type="non-terminal residue" evidence="11">
    <location>
        <position position="689"/>
    </location>
</feature>
<keyword evidence="3" id="KW-0472">Membrane</keyword>
<reference evidence="11" key="1">
    <citation type="submission" date="2020-10" db="EMBL/GenBank/DDBJ databases">
        <title>Feather gene expression reveals the developmental basis of iridescence in African starlings.</title>
        <authorList>
            <person name="Rubenstein D.R."/>
        </authorList>
    </citation>
    <scope>NUCLEOTIDE SEQUENCE</scope>
    <source>
        <strain evidence="11">SS15</strain>
        <tissue evidence="11">Liver</tissue>
    </source>
</reference>
<evidence type="ECO:0000256" key="7">
    <source>
        <dbReference type="ARBA" id="ARBA00038694"/>
    </source>
</evidence>
<evidence type="ECO:0000256" key="6">
    <source>
        <dbReference type="ARBA" id="ARBA00023288"/>
    </source>
</evidence>
<proteinExistence type="predicted"/>
<dbReference type="Gene3D" id="1.10.287.110">
    <property type="entry name" value="DnaJ domain"/>
    <property type="match status" value="1"/>
</dbReference>
<keyword evidence="2" id="KW-0597">Phosphoprotein</keyword>
<dbReference type="FunFam" id="1.10.287.110:FF:000017">
    <property type="entry name" value="dnaJ homolog subfamily C member 5"/>
    <property type="match status" value="1"/>
</dbReference>
<dbReference type="SMART" id="SM00271">
    <property type="entry name" value="DnaJ"/>
    <property type="match status" value="1"/>
</dbReference>
<keyword evidence="13" id="KW-1185">Reference proteome</keyword>
<dbReference type="PROSITE" id="PS50076">
    <property type="entry name" value="DNAJ_2"/>
    <property type="match status" value="1"/>
</dbReference>
<evidence type="ECO:0000259" key="10">
    <source>
        <dbReference type="PROSITE" id="PS50076"/>
    </source>
</evidence>
<dbReference type="EMBL" id="JADDUC020000001">
    <property type="protein sequence ID" value="KAI1243418.1"/>
    <property type="molecule type" value="Genomic_DNA"/>
</dbReference>
<dbReference type="PANTHER" id="PTHR44027">
    <property type="entry name" value="DNAJ HOMOLOG SUBFAMILY C MEMBER 5 HOMOLOG"/>
    <property type="match status" value="1"/>
</dbReference>
<evidence type="ECO:0000256" key="1">
    <source>
        <dbReference type="ARBA" id="ARBA00004635"/>
    </source>
</evidence>
<sequence>MEKNMGPAKQHSWFKVQRINASSLYLYGYIDLIMGKTADLKIREALAERCGSTIITAGSGPCHITQQYKFDLDQIFLRDNQLDTGQQKNTAVMAEQRQRALSTSGEALYEILALQKGATHDEIKKSYRKLALKYHPDKNLDNPEAAEKFKEINSAHATLTDLSKRNIYDKYGSLGLYVAEQFGEENVNTYFMLSSWWAKSMLVSHSFKLFFSLIIFPLVELVFSLPSSVVSPPRHSLESLCGHTGCLSLPQELSLHVAVLLDVKHSCEGVQKCSLAGLREKIGGKTDGALLPKEVLFGGQLLQTLETVGKNHGEWKAGPGLSQILSPPPTGLWQSSSFWFPANSFLPAGLFCHALGLWPYCPAGTGLGAITPALGLWEQQGLGRESEQQRSDRPPHQLIGALVTANMHIALRNGPGFLLQKRGKILAWPELCTGTCFPPTHRLLFVLSCNDFGNHWYVHNSRPPSYLLSDDMPIQPSGARRGGLPSAAHIPVKGMDQTALGCCEMGRAITQRLEIQCENVQMLPSDYFQQRLKEVLVEKFGVKLHFIRGILSHNACKKHHRYDKVMQHSSFTGTSIYMEQFPPAKGVCREWNHGTAEDNSRHPETPSTSLWGFASVQEPAQQEKRVCCYEPGRKTPDDHNPPPSLPKLKSAQSSHPASSFTLRDEWVQSFVQEDSVLHASFTHPRVGKA</sequence>
<dbReference type="GO" id="GO:0016020">
    <property type="term" value="C:membrane"/>
    <property type="evidence" value="ECO:0007669"/>
    <property type="project" value="UniProtKB-SubCell"/>
</dbReference>
<accession>A0A835NGT5</accession>
<dbReference type="Proteomes" id="UP000618051">
    <property type="component" value="Unassembled WGS sequence"/>
</dbReference>
<dbReference type="InterPro" id="IPR036869">
    <property type="entry name" value="J_dom_sf"/>
</dbReference>
<dbReference type="SUPFAM" id="SSF46565">
    <property type="entry name" value="Chaperone J-domain"/>
    <property type="match status" value="1"/>
</dbReference>
<evidence type="ECO:0000256" key="5">
    <source>
        <dbReference type="ARBA" id="ARBA00023186"/>
    </source>
</evidence>
<evidence type="ECO:0000256" key="8">
    <source>
        <dbReference type="ARBA" id="ARBA00040845"/>
    </source>
</evidence>
<protein>
    <recommendedName>
        <fullName evidence="8">DnaJ homolog subfamily C member 5B</fullName>
    </recommendedName>
</protein>
<feature type="region of interest" description="Disordered" evidence="9">
    <location>
        <begin position="630"/>
        <end position="658"/>
    </location>
</feature>
<organism evidence="11">
    <name type="scientific">Lamprotornis superbus</name>
    <dbReference type="NCBI Taxonomy" id="245042"/>
    <lineage>
        <taxon>Eukaryota</taxon>
        <taxon>Metazoa</taxon>
        <taxon>Chordata</taxon>
        <taxon>Craniata</taxon>
        <taxon>Vertebrata</taxon>
        <taxon>Euteleostomi</taxon>
        <taxon>Archelosauria</taxon>
        <taxon>Archosauria</taxon>
        <taxon>Dinosauria</taxon>
        <taxon>Saurischia</taxon>
        <taxon>Theropoda</taxon>
        <taxon>Coelurosauria</taxon>
        <taxon>Aves</taxon>
        <taxon>Neognathae</taxon>
        <taxon>Neoaves</taxon>
        <taxon>Telluraves</taxon>
        <taxon>Australaves</taxon>
        <taxon>Passeriformes</taxon>
        <taxon>Sturnidae</taxon>
        <taxon>Lamprotornis</taxon>
    </lineage>
</organism>
<dbReference type="OrthoDB" id="445556at2759"/>
<dbReference type="PRINTS" id="PR00625">
    <property type="entry name" value="JDOMAIN"/>
</dbReference>
<comment type="subunit">
    <text evidence="7">Interacts with the chaperone complex consisting of HSC70 and SGTA.</text>
</comment>
<name>A0A835NGT5_9PASS</name>
<evidence type="ECO:0000313" key="13">
    <source>
        <dbReference type="Proteomes" id="UP000618051"/>
    </source>
</evidence>
<feature type="domain" description="J" evidence="10">
    <location>
        <begin position="107"/>
        <end position="172"/>
    </location>
</feature>
<dbReference type="AlphaFoldDB" id="A0A835NGT5"/>
<evidence type="ECO:0000256" key="2">
    <source>
        <dbReference type="ARBA" id="ARBA00022553"/>
    </source>
</evidence>
<dbReference type="GO" id="GO:0005737">
    <property type="term" value="C:cytoplasm"/>
    <property type="evidence" value="ECO:0007669"/>
    <property type="project" value="UniProtKB-ARBA"/>
</dbReference>
<dbReference type="PANTHER" id="PTHR44027:SF6">
    <property type="entry name" value="DNAJ HOMOLOG SUBFAMILY C MEMBER 5B"/>
    <property type="match status" value="1"/>
</dbReference>
<dbReference type="PROSITE" id="PS00636">
    <property type="entry name" value="DNAJ_1"/>
    <property type="match status" value="1"/>
</dbReference>
<keyword evidence="6" id="KW-0449">Lipoprotein</keyword>
<feature type="region of interest" description="Disordered" evidence="9">
    <location>
        <begin position="589"/>
        <end position="610"/>
    </location>
</feature>
<evidence type="ECO:0000256" key="4">
    <source>
        <dbReference type="ARBA" id="ARBA00023139"/>
    </source>
</evidence>